<dbReference type="Proteomes" id="UP001055072">
    <property type="component" value="Unassembled WGS sequence"/>
</dbReference>
<gene>
    <name evidence="1" type="ORF">BDY19DRAFT_932767</name>
</gene>
<comment type="caution">
    <text evidence="1">The sequence shown here is derived from an EMBL/GenBank/DDBJ whole genome shotgun (WGS) entry which is preliminary data.</text>
</comment>
<reference evidence="1" key="1">
    <citation type="journal article" date="2021" name="Environ. Microbiol.">
        <title>Gene family expansions and transcriptome signatures uncover fungal adaptations to wood decay.</title>
        <authorList>
            <person name="Hage H."/>
            <person name="Miyauchi S."/>
            <person name="Viragh M."/>
            <person name="Drula E."/>
            <person name="Min B."/>
            <person name="Chaduli D."/>
            <person name="Navarro D."/>
            <person name="Favel A."/>
            <person name="Norest M."/>
            <person name="Lesage-Meessen L."/>
            <person name="Balint B."/>
            <person name="Merenyi Z."/>
            <person name="de Eugenio L."/>
            <person name="Morin E."/>
            <person name="Martinez A.T."/>
            <person name="Baldrian P."/>
            <person name="Stursova M."/>
            <person name="Martinez M.J."/>
            <person name="Novotny C."/>
            <person name="Magnuson J.K."/>
            <person name="Spatafora J.W."/>
            <person name="Maurice S."/>
            <person name="Pangilinan J."/>
            <person name="Andreopoulos W."/>
            <person name="LaButti K."/>
            <person name="Hundley H."/>
            <person name="Na H."/>
            <person name="Kuo A."/>
            <person name="Barry K."/>
            <person name="Lipzen A."/>
            <person name="Henrissat B."/>
            <person name="Riley R."/>
            <person name="Ahrendt S."/>
            <person name="Nagy L.G."/>
            <person name="Grigoriev I.V."/>
            <person name="Martin F."/>
            <person name="Rosso M.N."/>
        </authorList>
    </citation>
    <scope>NUCLEOTIDE SEQUENCE</scope>
    <source>
        <strain evidence="1">CBS 384.51</strain>
    </source>
</reference>
<dbReference type="EMBL" id="MU274906">
    <property type="protein sequence ID" value="KAI0090976.1"/>
    <property type="molecule type" value="Genomic_DNA"/>
</dbReference>
<sequence>MDDVPGAPSNDLSWGNVGLAFSFILFDDICSRTFGLGVDSSLVTAAVRCVVQLSLVALVLQKVFEANNPWAVAGIAFLLNLMGTTETVVNKAKRRYDHMFPSVLVAMLGSTIPVSIIGIRFAMSVDPFWKPEQYIPVVGMLCGATISGVVVAINYILKEIYENKDKVEMYLAFGATRLEACKPIATDALRLALTPNINQMSVLGIIAIPGMMTGAILGGASVQQAARLQMVIMFMISSCTALSSIVTTIFALSVVVDQDHRVRTDRIDVRPHAVYRARNWAVERVVGGLKVVGSRIAGAFGGKKDDGESRENERLLG</sequence>
<evidence type="ECO:0000313" key="1">
    <source>
        <dbReference type="EMBL" id="KAI0090976.1"/>
    </source>
</evidence>
<name>A0ACB8U9R8_9APHY</name>
<keyword evidence="2" id="KW-1185">Reference proteome</keyword>
<organism evidence="1 2">
    <name type="scientific">Irpex rosettiformis</name>
    <dbReference type="NCBI Taxonomy" id="378272"/>
    <lineage>
        <taxon>Eukaryota</taxon>
        <taxon>Fungi</taxon>
        <taxon>Dikarya</taxon>
        <taxon>Basidiomycota</taxon>
        <taxon>Agaricomycotina</taxon>
        <taxon>Agaricomycetes</taxon>
        <taxon>Polyporales</taxon>
        <taxon>Irpicaceae</taxon>
        <taxon>Irpex</taxon>
    </lineage>
</organism>
<accession>A0ACB8U9R8</accession>
<protein>
    <submittedName>
        <fullName evidence="1">Uncharacterized protein</fullName>
    </submittedName>
</protein>
<proteinExistence type="predicted"/>
<evidence type="ECO:0000313" key="2">
    <source>
        <dbReference type="Proteomes" id="UP001055072"/>
    </source>
</evidence>